<dbReference type="Gene3D" id="3.30.457.10">
    <property type="entry name" value="Copper amine oxidase-like, N-terminal domain"/>
    <property type="match status" value="1"/>
</dbReference>
<dbReference type="SUPFAM" id="SSF55383">
    <property type="entry name" value="Copper amine oxidase, domain N"/>
    <property type="match status" value="1"/>
</dbReference>
<dbReference type="AlphaFoldDB" id="F4LWV4"/>
<keyword evidence="1" id="KW-1133">Transmembrane helix</keyword>
<dbReference type="PATRIC" id="fig|1209989.3.peg.2100"/>
<feature type="domain" description="GH18" evidence="2">
    <location>
        <begin position="245"/>
        <end position="562"/>
    </location>
</feature>
<dbReference type="InterPro" id="IPR001223">
    <property type="entry name" value="Glyco_hydro18_cat"/>
</dbReference>
<dbReference type="PANTHER" id="PTHR46066:SF2">
    <property type="entry name" value="CHITINASE DOMAIN-CONTAINING PROTEIN 1"/>
    <property type="match status" value="1"/>
</dbReference>
<accession>F4LWV4</accession>
<keyword evidence="1" id="KW-0812">Transmembrane</keyword>
<dbReference type="Gene3D" id="3.20.20.80">
    <property type="entry name" value="Glycosidases"/>
    <property type="match status" value="1"/>
</dbReference>
<dbReference type="Gene3D" id="2.30.30.40">
    <property type="entry name" value="SH3 Domains"/>
    <property type="match status" value="1"/>
</dbReference>
<feature type="transmembrane region" description="Helical" evidence="1">
    <location>
        <begin position="12"/>
        <end position="34"/>
    </location>
</feature>
<keyword evidence="4" id="KW-1185">Reference proteome</keyword>
<dbReference type="KEGG" id="tae:TepiRe1_1822"/>
<dbReference type="eggNOG" id="COG3858">
    <property type="taxonomic scope" value="Bacteria"/>
</dbReference>
<dbReference type="GO" id="GO:0005975">
    <property type="term" value="P:carbohydrate metabolic process"/>
    <property type="evidence" value="ECO:0007669"/>
    <property type="project" value="InterPro"/>
</dbReference>
<dbReference type="HOGENOM" id="CLU_020253_0_0_9"/>
<dbReference type="PROSITE" id="PS51910">
    <property type="entry name" value="GH18_2"/>
    <property type="match status" value="1"/>
</dbReference>
<dbReference type="Gene3D" id="3.10.50.10">
    <property type="match status" value="1"/>
</dbReference>
<keyword evidence="3" id="KW-0378">Hydrolase</keyword>
<dbReference type="Proteomes" id="UP000010802">
    <property type="component" value="Chromosome"/>
</dbReference>
<organism evidence="3 4">
    <name type="scientific">Tepidanaerobacter acetatoxydans (strain DSM 21804 / JCM 16047 / Re1)</name>
    <dbReference type="NCBI Taxonomy" id="1209989"/>
    <lineage>
        <taxon>Bacteria</taxon>
        <taxon>Bacillati</taxon>
        <taxon>Bacillota</taxon>
        <taxon>Clostridia</taxon>
        <taxon>Thermosediminibacterales</taxon>
        <taxon>Tepidanaerobacteraceae</taxon>
        <taxon>Tepidanaerobacter</taxon>
    </lineage>
</organism>
<dbReference type="InterPro" id="IPR036582">
    <property type="entry name" value="Mao_N_sf"/>
</dbReference>
<dbReference type="EMBL" id="HF563609">
    <property type="protein sequence ID" value="CCP26620.1"/>
    <property type="molecule type" value="Genomic_DNA"/>
</dbReference>
<sequence length="565" mass="64328">MSVKPATQSNSIAFAALFLMMLLFFSIFCFTDIYTVSPLPDNKPILVIENMVLSEETPFIIENNHVLLSYNIIKEYLDPYIFWDSAENKITITTFDKTVRLATESLTAMINTKPTEISFPAKILADQQQPYIPIRLLEDLYGIKVKVIQDKNRVIIDKNLNTRKTGKIISDETIMKLSPTWLSASVAKIKKFDNLTVYSLEGGWFQVRTENGLIGYILKNNLEVSEMPEMTEHKPDYRRYSPGRGRLNMVWDYIYKVTPDKSMESVPLGLDIISPTWFSIIDGQGTTDSKADISYIEWAHKNNLAVWPLINNNFDPDITHEFLSSSETRDKVIRQILMYAELFRLDGINLDFENVYLEDKGLLVQFVRELVPILHEAGIVVSMDVTAKSTSPNWSMCYDRKELGKVVDYVILMAYDEHWATSPTSGSVASIGWVENGITTLLEDVSPEKVILGLPFYTRQWEEASDDGGNTTVKSTALSMAQAKEILEKNEAKMSWDEKAGQNFAYYKKGDSVFKIWLEDEKSIKLKAALIEKYGLAGAAAWRKGFEEPEIWDVLYSSLKLPSKI</sequence>
<keyword evidence="1" id="KW-0472">Membrane</keyword>
<dbReference type="SMART" id="SM00636">
    <property type="entry name" value="Glyco_18"/>
    <property type="match status" value="1"/>
</dbReference>
<dbReference type="GO" id="GO:0008061">
    <property type="term" value="F:chitin binding"/>
    <property type="evidence" value="ECO:0007669"/>
    <property type="project" value="InterPro"/>
</dbReference>
<accession>L0S046</accession>
<gene>
    <name evidence="3" type="ordered locus">TEPIRE1_1822</name>
</gene>
<dbReference type="InterPro" id="IPR012854">
    <property type="entry name" value="Cu_amine_oxidase-like_N"/>
</dbReference>
<dbReference type="InterPro" id="IPR017853">
    <property type="entry name" value="GH"/>
</dbReference>
<dbReference type="GO" id="GO:0016787">
    <property type="term" value="F:hydrolase activity"/>
    <property type="evidence" value="ECO:0007669"/>
    <property type="project" value="UniProtKB-KW"/>
</dbReference>
<name>F4LWV4_TEPAE</name>
<evidence type="ECO:0000313" key="3">
    <source>
        <dbReference type="EMBL" id="CCP26620.1"/>
    </source>
</evidence>
<dbReference type="STRING" id="1209989.TepRe1_1690"/>
<dbReference type="InterPro" id="IPR011583">
    <property type="entry name" value="Chitinase_II/V-like_cat"/>
</dbReference>
<dbReference type="Pfam" id="PF07833">
    <property type="entry name" value="Cu_amine_oxidN1"/>
    <property type="match status" value="1"/>
</dbReference>
<evidence type="ECO:0000313" key="4">
    <source>
        <dbReference type="Proteomes" id="UP000010802"/>
    </source>
</evidence>
<dbReference type="SUPFAM" id="SSF51445">
    <property type="entry name" value="(Trans)glycosidases"/>
    <property type="match status" value="1"/>
</dbReference>
<evidence type="ECO:0000259" key="2">
    <source>
        <dbReference type="PROSITE" id="PS51910"/>
    </source>
</evidence>
<proteinExistence type="predicted"/>
<evidence type="ECO:0000256" key="1">
    <source>
        <dbReference type="SAM" id="Phobius"/>
    </source>
</evidence>
<dbReference type="Pfam" id="PF00704">
    <property type="entry name" value="Glyco_hydro_18"/>
    <property type="match status" value="1"/>
</dbReference>
<dbReference type="PANTHER" id="PTHR46066">
    <property type="entry name" value="CHITINASE DOMAIN-CONTAINING PROTEIN 1 FAMILY MEMBER"/>
    <property type="match status" value="1"/>
</dbReference>
<dbReference type="OrthoDB" id="9769314at2"/>
<dbReference type="InterPro" id="IPR029070">
    <property type="entry name" value="Chitinase_insertion_sf"/>
</dbReference>
<reference evidence="4" key="1">
    <citation type="journal article" date="2013" name="Genome Announc.">
        <title>First genome sequence of a syntrophic acetate-oxidizing bacterium, Tepidanaerobacter acetatoxydans strain Re1.</title>
        <authorList>
            <person name="Manzoor S."/>
            <person name="Bongcam-Rudloff E."/>
            <person name="Schnurer A."/>
            <person name="Muller B."/>
        </authorList>
    </citation>
    <scope>NUCLEOTIDE SEQUENCE [LARGE SCALE GENOMIC DNA]</scope>
    <source>
        <strain evidence="4">Re1</strain>
    </source>
</reference>
<dbReference type="KEGG" id="tep:TepRe1_1690"/>
<dbReference type="RefSeq" id="WP_013778748.1">
    <property type="nucleotide sequence ID" value="NC_015519.1"/>
</dbReference>
<protein>
    <submittedName>
        <fullName evidence="3">Glycoside hydrolase family 18</fullName>
    </submittedName>
</protein>